<feature type="domain" description="Aminoglycoside phosphotransferase" evidence="1">
    <location>
        <begin position="37"/>
        <end position="262"/>
    </location>
</feature>
<dbReference type="Proteomes" id="UP000006316">
    <property type="component" value="Unassembled WGS sequence"/>
</dbReference>
<accession>K6CKI9</accession>
<evidence type="ECO:0000313" key="3">
    <source>
        <dbReference type="Proteomes" id="UP000006316"/>
    </source>
</evidence>
<dbReference type="Gene3D" id="3.30.200.20">
    <property type="entry name" value="Phosphorylase Kinase, domain 1"/>
    <property type="match status" value="1"/>
</dbReference>
<dbReference type="EMBL" id="AJLS01000003">
    <property type="protein sequence ID" value="EKN71670.1"/>
    <property type="molecule type" value="Genomic_DNA"/>
</dbReference>
<sequence>MKQPPSPNKESTAEINWNGIENYLRSQNIVLDESPLEVQQFSTGYSNLTYFIKIGEWKAVLRRPPFGPIPPKAHDMKREYEVLLKINQAFPLAPKPYLYCEDESIMKRHFYIMEKKDGVVIDESLPEKFEVNPLSRRVISEAVVKTLTKLHDIDIRQAGLETLGYPEGYLSRQVHGWIRRYQNTKTDEIAGVEELEKWLVNHIPVSPEPTVVHNDFKLNNMMFSAKLPIEVVGLFDWELSTIGDPLTDVASMIAYWKEEGDPYTGITSITKQTGFASRREMLEMYARQSGRNVDQFDYYLTFAFYKIAGILQQIYYRWKMGEAKDDRFAKLGEGAKNIMQQAMRAQRKEFLR</sequence>
<dbReference type="SUPFAM" id="SSF56112">
    <property type="entry name" value="Protein kinase-like (PK-like)"/>
    <property type="match status" value="1"/>
</dbReference>
<dbReference type="GO" id="GO:0016740">
    <property type="term" value="F:transferase activity"/>
    <property type="evidence" value="ECO:0007669"/>
    <property type="project" value="UniProtKB-KW"/>
</dbReference>
<dbReference type="InterPro" id="IPR041726">
    <property type="entry name" value="ACAD10_11_N"/>
</dbReference>
<proteinExistence type="predicted"/>
<evidence type="ECO:0000259" key="1">
    <source>
        <dbReference type="Pfam" id="PF01636"/>
    </source>
</evidence>
<dbReference type="Pfam" id="PF01636">
    <property type="entry name" value="APH"/>
    <property type="match status" value="1"/>
</dbReference>
<reference evidence="2 3" key="1">
    <citation type="journal article" date="2012" name="Front. Microbiol.">
        <title>Redundancy and modularity in membrane-associated dissimilatory nitrate reduction in Bacillus.</title>
        <authorList>
            <person name="Heylen K."/>
            <person name="Keltjens J."/>
        </authorList>
    </citation>
    <scope>NUCLEOTIDE SEQUENCE [LARGE SCALE GENOMIC DNA]</scope>
    <source>
        <strain evidence="3">LMG 21833T</strain>
    </source>
</reference>
<dbReference type="eggNOG" id="COG3173">
    <property type="taxonomic scope" value="Bacteria"/>
</dbReference>
<name>K6CKI9_9BACI</name>
<evidence type="ECO:0000313" key="2">
    <source>
        <dbReference type="EMBL" id="EKN71670.1"/>
    </source>
</evidence>
<dbReference type="InterPro" id="IPR052898">
    <property type="entry name" value="ACAD10-like"/>
</dbReference>
<dbReference type="InterPro" id="IPR002575">
    <property type="entry name" value="Aminoglycoside_PTrfase"/>
</dbReference>
<organism evidence="2 3">
    <name type="scientific">Neobacillus bataviensis LMG 21833</name>
    <dbReference type="NCBI Taxonomy" id="1117379"/>
    <lineage>
        <taxon>Bacteria</taxon>
        <taxon>Bacillati</taxon>
        <taxon>Bacillota</taxon>
        <taxon>Bacilli</taxon>
        <taxon>Bacillales</taxon>
        <taxon>Bacillaceae</taxon>
        <taxon>Neobacillus</taxon>
    </lineage>
</organism>
<dbReference type="InterPro" id="IPR011009">
    <property type="entry name" value="Kinase-like_dom_sf"/>
</dbReference>
<gene>
    <name evidence="2" type="ORF">BABA_00655</name>
</gene>
<dbReference type="RefSeq" id="WP_007083174.1">
    <property type="nucleotide sequence ID" value="NZ_AJLS01000003.1"/>
</dbReference>
<keyword evidence="3" id="KW-1185">Reference proteome</keyword>
<dbReference type="STRING" id="1117379.BABA_00655"/>
<keyword evidence="2" id="KW-0808">Transferase</keyword>
<dbReference type="OrthoDB" id="3806873at2"/>
<protein>
    <submittedName>
        <fullName evidence="2">Aminoglycoside phosphotransferase</fullName>
    </submittedName>
</protein>
<dbReference type="PANTHER" id="PTHR47829:SF1">
    <property type="entry name" value="HAD FAMILY PHOSPHATASE"/>
    <property type="match status" value="1"/>
</dbReference>
<dbReference type="AlphaFoldDB" id="K6CKI9"/>
<comment type="caution">
    <text evidence="2">The sequence shown here is derived from an EMBL/GenBank/DDBJ whole genome shotgun (WGS) entry which is preliminary data.</text>
</comment>
<dbReference type="PATRIC" id="fig|1117379.3.peg.136"/>
<dbReference type="PANTHER" id="PTHR47829">
    <property type="entry name" value="HYDROLASE, PUTATIVE (AFU_ORTHOLOGUE AFUA_1G12880)-RELATED"/>
    <property type="match status" value="1"/>
</dbReference>
<dbReference type="Gene3D" id="3.90.1200.10">
    <property type="match status" value="1"/>
</dbReference>
<dbReference type="CDD" id="cd05154">
    <property type="entry name" value="ACAD10_11_N-like"/>
    <property type="match status" value="1"/>
</dbReference>